<dbReference type="OrthoDB" id="9795150at2"/>
<dbReference type="AlphaFoldDB" id="A0A170ZB52"/>
<evidence type="ECO:0000256" key="1">
    <source>
        <dbReference type="ARBA" id="ARBA00004429"/>
    </source>
</evidence>
<dbReference type="GO" id="GO:0015535">
    <property type="term" value="F:fucose:proton symporter activity"/>
    <property type="evidence" value="ECO:0007669"/>
    <property type="project" value="InterPro"/>
</dbReference>
<feature type="transmembrane region" description="Helical" evidence="6">
    <location>
        <begin position="196"/>
        <end position="214"/>
    </location>
</feature>
<evidence type="ECO:0000256" key="2">
    <source>
        <dbReference type="ARBA" id="ARBA00022475"/>
    </source>
</evidence>
<evidence type="ECO:0000256" key="4">
    <source>
        <dbReference type="ARBA" id="ARBA00022989"/>
    </source>
</evidence>
<dbReference type="PANTHER" id="PTHR43702:SF11">
    <property type="entry name" value="L-FUCOSE-PROTON SYMPORTER"/>
    <property type="match status" value="1"/>
</dbReference>
<feature type="transmembrane region" description="Helical" evidence="6">
    <location>
        <begin position="374"/>
        <end position="393"/>
    </location>
</feature>
<protein>
    <submittedName>
        <fullName evidence="7">MFS transporter, FHS family</fullName>
    </submittedName>
</protein>
<evidence type="ECO:0000256" key="3">
    <source>
        <dbReference type="ARBA" id="ARBA00022692"/>
    </source>
</evidence>
<keyword evidence="5 6" id="KW-0472">Membrane</keyword>
<dbReference type="InterPro" id="IPR036259">
    <property type="entry name" value="MFS_trans_sf"/>
</dbReference>
<dbReference type="RefSeq" id="WP_068702848.1">
    <property type="nucleotide sequence ID" value="NZ_BDCR01000002.1"/>
</dbReference>
<dbReference type="Pfam" id="PF07690">
    <property type="entry name" value="MFS_1"/>
    <property type="match status" value="1"/>
</dbReference>
<keyword evidence="2" id="KW-1003">Cell membrane</keyword>
<feature type="transmembrane region" description="Helical" evidence="6">
    <location>
        <begin position="340"/>
        <end position="362"/>
    </location>
</feature>
<evidence type="ECO:0000256" key="5">
    <source>
        <dbReference type="ARBA" id="ARBA00023136"/>
    </source>
</evidence>
<dbReference type="Proteomes" id="UP000076586">
    <property type="component" value="Unassembled WGS sequence"/>
</dbReference>
<reference evidence="8" key="2">
    <citation type="journal article" date="2017" name="Genome Announc.">
        <title>Draft genome sequence of Paludibacter jiangxiensis NM7(T), a propionate-producing fermentative bacterium.</title>
        <authorList>
            <person name="Qiu Y.-L."/>
            <person name="Tourlousse D.M."/>
            <person name="Matsuura N."/>
            <person name="Ohashi A."/>
            <person name="Sekiguchi Y."/>
        </authorList>
    </citation>
    <scope>NUCLEOTIDE SEQUENCE [LARGE SCALE GENOMIC DNA]</scope>
    <source>
        <strain evidence="8">NM7</strain>
    </source>
</reference>
<feature type="transmembrane region" description="Helical" evidence="6">
    <location>
        <begin position="51"/>
        <end position="72"/>
    </location>
</feature>
<dbReference type="STRING" id="681398.PJIAN_242"/>
<evidence type="ECO:0000313" key="7">
    <source>
        <dbReference type="EMBL" id="GAT62483.1"/>
    </source>
</evidence>
<feature type="transmembrane region" description="Helical" evidence="6">
    <location>
        <begin position="399"/>
        <end position="419"/>
    </location>
</feature>
<accession>A0A170ZB52</accession>
<evidence type="ECO:0000256" key="6">
    <source>
        <dbReference type="SAM" id="Phobius"/>
    </source>
</evidence>
<dbReference type="NCBIfam" id="TIGR00885">
    <property type="entry name" value="fucP"/>
    <property type="match status" value="1"/>
</dbReference>
<feature type="transmembrane region" description="Helical" evidence="6">
    <location>
        <begin position="79"/>
        <end position="98"/>
    </location>
</feature>
<sequence length="439" mass="48484">MEKHKIVDKKYLLPFILVTSLFYLWAIPNNLNDILIPQFMKSFELNRLQAGLVQSAFYMGYFLLSLPAAYIMDRYNYKTGLLIGLVLYAMGAFLFYPAAIVGTYGLFLLALFVIASGLAFLETGSNSFIAVLGDPATSTQRLNFSQSFNPWGAMSGVLIGNIFIFSGVEHSEAQVEALKASGQYQSYLHSEILRVIPPYMVIGAIILVIAFVMWKVKFPAESETGTHRKMDTKKEGSHGHFSKLFQYPHFVKGVIAQFFYVGAQVGTWSFMISYVKDYLQRPEKEAGYFLFASLLAFGVGRFVSTALMRKINPHKLMGAYSLINVVLAAVSVLLPGQLGGYTLVASSFFMSLMFPTIFAFGVKGLGPNTKIGGSMIIMAIIGGAVWTPVMGLISDQTKSLALAMIIPLVCYIYIFYYALKGSVPSGPLYEKDETVIASH</sequence>
<keyword evidence="3 6" id="KW-0812">Transmembrane</keyword>
<keyword evidence="4 6" id="KW-1133">Transmembrane helix</keyword>
<proteinExistence type="predicted"/>
<feature type="transmembrane region" description="Helical" evidence="6">
    <location>
        <begin position="250"/>
        <end position="274"/>
    </location>
</feature>
<feature type="transmembrane region" description="Helical" evidence="6">
    <location>
        <begin position="286"/>
        <end position="304"/>
    </location>
</feature>
<dbReference type="InterPro" id="IPR011701">
    <property type="entry name" value="MFS"/>
</dbReference>
<dbReference type="PANTHER" id="PTHR43702">
    <property type="entry name" value="L-FUCOSE-PROTON SYMPORTER"/>
    <property type="match status" value="1"/>
</dbReference>
<evidence type="ECO:0000313" key="8">
    <source>
        <dbReference type="Proteomes" id="UP000076586"/>
    </source>
</evidence>
<feature type="transmembrane region" description="Helical" evidence="6">
    <location>
        <begin position="12"/>
        <end position="31"/>
    </location>
</feature>
<keyword evidence="8" id="KW-1185">Reference proteome</keyword>
<dbReference type="Gene3D" id="1.20.1250.20">
    <property type="entry name" value="MFS general substrate transporter like domains"/>
    <property type="match status" value="2"/>
</dbReference>
<organism evidence="7 8">
    <name type="scientific">Paludibacter jiangxiensis</name>
    <dbReference type="NCBI Taxonomy" id="681398"/>
    <lineage>
        <taxon>Bacteria</taxon>
        <taxon>Pseudomonadati</taxon>
        <taxon>Bacteroidota</taxon>
        <taxon>Bacteroidia</taxon>
        <taxon>Bacteroidales</taxon>
        <taxon>Paludibacteraceae</taxon>
        <taxon>Paludibacter</taxon>
    </lineage>
</organism>
<dbReference type="InterPro" id="IPR005275">
    <property type="entry name" value="Lfuc_symporter_FucP"/>
</dbReference>
<feature type="transmembrane region" description="Helical" evidence="6">
    <location>
        <begin position="316"/>
        <end position="334"/>
    </location>
</feature>
<comment type="subcellular location">
    <subcellularLocation>
        <location evidence="1">Cell inner membrane</location>
        <topology evidence="1">Multi-pass membrane protein</topology>
    </subcellularLocation>
</comment>
<gene>
    <name evidence="7" type="ORF">PJIAN_242</name>
</gene>
<dbReference type="SUPFAM" id="SSF103473">
    <property type="entry name" value="MFS general substrate transporter"/>
    <property type="match status" value="1"/>
</dbReference>
<dbReference type="InterPro" id="IPR050375">
    <property type="entry name" value="MFS_TsgA-like"/>
</dbReference>
<name>A0A170ZB52_9BACT</name>
<dbReference type="EMBL" id="BDCR01000002">
    <property type="protein sequence ID" value="GAT62483.1"/>
    <property type="molecule type" value="Genomic_DNA"/>
</dbReference>
<reference evidence="8" key="1">
    <citation type="submission" date="2016-04" db="EMBL/GenBank/DDBJ databases">
        <title>Draft genome sequence of Paludibacter jiangxiensis strain NM7.</title>
        <authorList>
            <person name="Qiu Y."/>
            <person name="Matsuura N."/>
            <person name="Ohashi A."/>
            <person name="Tourlousse M.D."/>
            <person name="Sekiguchi Y."/>
        </authorList>
    </citation>
    <scope>NUCLEOTIDE SEQUENCE [LARGE SCALE GENOMIC DNA]</scope>
    <source>
        <strain evidence="8">NM7</strain>
    </source>
</reference>
<dbReference type="GO" id="GO:0005886">
    <property type="term" value="C:plasma membrane"/>
    <property type="evidence" value="ECO:0007669"/>
    <property type="project" value="UniProtKB-SubCell"/>
</dbReference>
<dbReference type="CDD" id="cd17394">
    <property type="entry name" value="MFS_FucP_like"/>
    <property type="match status" value="1"/>
</dbReference>
<comment type="caution">
    <text evidence="7">The sequence shown here is derived from an EMBL/GenBank/DDBJ whole genome shotgun (WGS) entry which is preliminary data.</text>
</comment>